<dbReference type="InterPro" id="IPR017937">
    <property type="entry name" value="Thioredoxin_CS"/>
</dbReference>
<dbReference type="PANTHER" id="PTHR15337:SF11">
    <property type="entry name" value="THIOREDOXIN DOMAIN-CONTAINING PROTEIN"/>
    <property type="match status" value="1"/>
</dbReference>
<keyword evidence="2" id="KW-0676">Redox-active center</keyword>
<dbReference type="OrthoDB" id="195735at2"/>
<evidence type="ECO:0000259" key="4">
    <source>
        <dbReference type="PROSITE" id="PS51352"/>
    </source>
</evidence>
<dbReference type="PANTHER" id="PTHR15337">
    <property type="entry name" value="ANTERIOR GRADIENT PROTEIN-RELATED"/>
    <property type="match status" value="1"/>
</dbReference>
<evidence type="ECO:0000256" key="3">
    <source>
        <dbReference type="SAM" id="SignalP"/>
    </source>
</evidence>
<dbReference type="SUPFAM" id="SSF52833">
    <property type="entry name" value="Thioredoxin-like"/>
    <property type="match status" value="1"/>
</dbReference>
<sequence length="172" mass="19691">MRKLFLLLFLVSMSFFSVAQNVPSAEKILKEATTTAQKQKKKIFIIFEASWCGWCKKMQKALADESCKDFFQSNFVMVSMVVNEFGERKSLENQGAEAYLEKWGGKNQGIPYWVILDSKGNLLEDSRMSNGENIGCPAQPEEVEAFVEKLKRTTKITEKELAKVKERFLANR</sequence>
<dbReference type="RefSeq" id="WP_101358805.1">
    <property type="nucleotide sequence ID" value="NZ_NKXO01000022.1"/>
</dbReference>
<dbReference type="InterPro" id="IPR013766">
    <property type="entry name" value="Thioredoxin_domain"/>
</dbReference>
<accession>A0A2N3IEZ6</accession>
<gene>
    <name evidence="5" type="ORF">Rain11_1535</name>
</gene>
<feature type="chain" id="PRO_5014606529" evidence="3">
    <location>
        <begin position="20"/>
        <end position="172"/>
    </location>
</feature>
<dbReference type="Proteomes" id="UP000233387">
    <property type="component" value="Unassembled WGS sequence"/>
</dbReference>
<dbReference type="PROSITE" id="PS00194">
    <property type="entry name" value="THIOREDOXIN_1"/>
    <property type="match status" value="1"/>
</dbReference>
<evidence type="ECO:0000313" key="5">
    <source>
        <dbReference type="EMBL" id="PKQ68880.1"/>
    </source>
</evidence>
<name>A0A2N3IEZ6_9BACT</name>
<reference evidence="5 6" key="1">
    <citation type="submission" date="2017-06" db="EMBL/GenBank/DDBJ databases">
        <title>Raineya orbicola gen. nov., sp. nov. a slightly thermophilic bacterium of the phylum Bacteroidetes and the description of Raineyaceae fam. nov.</title>
        <authorList>
            <person name="Albuquerque L."/>
            <person name="Polonia A.R.M."/>
            <person name="Barroso C."/>
            <person name="Froufe H.J.C."/>
            <person name="Lage O."/>
            <person name="Lobo-Da-Cunha A."/>
            <person name="Egas C."/>
            <person name="Da Costa M.S."/>
        </authorList>
    </citation>
    <scope>NUCLEOTIDE SEQUENCE [LARGE SCALE GENOMIC DNA]</scope>
    <source>
        <strain evidence="5 6">SPSPC-11</strain>
    </source>
</reference>
<dbReference type="InterPro" id="IPR051099">
    <property type="entry name" value="AGR/TXD"/>
</dbReference>
<feature type="signal peptide" evidence="3">
    <location>
        <begin position="1"/>
        <end position="19"/>
    </location>
</feature>
<dbReference type="AlphaFoldDB" id="A0A2N3IEZ6"/>
<organism evidence="5 6">
    <name type="scientific">Raineya orbicola</name>
    <dbReference type="NCBI Taxonomy" id="2016530"/>
    <lineage>
        <taxon>Bacteria</taxon>
        <taxon>Pseudomonadati</taxon>
        <taxon>Bacteroidota</taxon>
        <taxon>Cytophagia</taxon>
        <taxon>Cytophagales</taxon>
        <taxon>Raineyaceae</taxon>
        <taxon>Raineya</taxon>
    </lineage>
</organism>
<dbReference type="PROSITE" id="PS51352">
    <property type="entry name" value="THIOREDOXIN_2"/>
    <property type="match status" value="1"/>
</dbReference>
<keyword evidence="1 3" id="KW-0732">Signal</keyword>
<evidence type="ECO:0000313" key="6">
    <source>
        <dbReference type="Proteomes" id="UP000233387"/>
    </source>
</evidence>
<dbReference type="EMBL" id="NKXO01000022">
    <property type="protein sequence ID" value="PKQ68880.1"/>
    <property type="molecule type" value="Genomic_DNA"/>
</dbReference>
<feature type="domain" description="Thioredoxin" evidence="4">
    <location>
        <begin position="7"/>
        <end position="152"/>
    </location>
</feature>
<proteinExistence type="predicted"/>
<dbReference type="Gene3D" id="3.40.30.10">
    <property type="entry name" value="Glutaredoxin"/>
    <property type="match status" value="1"/>
</dbReference>
<protein>
    <submittedName>
        <fullName evidence="5">Thioredoxin-like</fullName>
    </submittedName>
</protein>
<evidence type="ECO:0000256" key="2">
    <source>
        <dbReference type="ARBA" id="ARBA00023284"/>
    </source>
</evidence>
<keyword evidence="6" id="KW-1185">Reference proteome</keyword>
<dbReference type="InterPro" id="IPR036249">
    <property type="entry name" value="Thioredoxin-like_sf"/>
</dbReference>
<dbReference type="Pfam" id="PF13899">
    <property type="entry name" value="Thioredoxin_7"/>
    <property type="match status" value="1"/>
</dbReference>
<comment type="caution">
    <text evidence="5">The sequence shown here is derived from an EMBL/GenBank/DDBJ whole genome shotgun (WGS) entry which is preliminary data.</text>
</comment>
<evidence type="ECO:0000256" key="1">
    <source>
        <dbReference type="ARBA" id="ARBA00022729"/>
    </source>
</evidence>